<evidence type="ECO:0000256" key="1">
    <source>
        <dbReference type="ARBA" id="ARBA00004635"/>
    </source>
</evidence>
<dbReference type="OrthoDB" id="9816067at2"/>
<dbReference type="GO" id="GO:0016020">
    <property type="term" value="C:membrane"/>
    <property type="evidence" value="ECO:0007669"/>
    <property type="project" value="UniProtKB-SubCell"/>
</dbReference>
<evidence type="ECO:0000259" key="8">
    <source>
        <dbReference type="Pfam" id="PF05504"/>
    </source>
</evidence>
<dbReference type="Proteomes" id="UP000287969">
    <property type="component" value="Chromosome"/>
</dbReference>
<dbReference type="Pfam" id="PF05504">
    <property type="entry name" value="Spore_GerAC"/>
    <property type="match status" value="1"/>
</dbReference>
<name>A0A410QBF3_9FIRM</name>
<keyword evidence="3" id="KW-0309">Germination</keyword>
<evidence type="ECO:0000256" key="7">
    <source>
        <dbReference type="ARBA" id="ARBA00023288"/>
    </source>
</evidence>
<dbReference type="Gene3D" id="3.30.300.210">
    <property type="entry name" value="Nutrient germinant receptor protein C, domain 3"/>
    <property type="match status" value="1"/>
</dbReference>
<keyword evidence="5" id="KW-0472">Membrane</keyword>
<keyword evidence="11" id="KW-1185">Reference proteome</keyword>
<evidence type="ECO:0000256" key="3">
    <source>
        <dbReference type="ARBA" id="ARBA00022544"/>
    </source>
</evidence>
<dbReference type="AlphaFoldDB" id="A0A410QBF3"/>
<dbReference type="PANTHER" id="PTHR35789:SF1">
    <property type="entry name" value="SPORE GERMINATION PROTEIN B3"/>
    <property type="match status" value="1"/>
</dbReference>
<organism evidence="10 11">
    <name type="scientific">Acidilutibacter cellobiosedens</name>
    <dbReference type="NCBI Taxonomy" id="2507161"/>
    <lineage>
        <taxon>Bacteria</taxon>
        <taxon>Bacillati</taxon>
        <taxon>Bacillota</taxon>
        <taxon>Tissierellia</taxon>
        <taxon>Tissierellales</taxon>
        <taxon>Acidilutibacteraceae</taxon>
        <taxon>Acidilutibacter</taxon>
    </lineage>
</organism>
<evidence type="ECO:0000256" key="2">
    <source>
        <dbReference type="ARBA" id="ARBA00007886"/>
    </source>
</evidence>
<keyword evidence="6" id="KW-0564">Palmitate</keyword>
<sequence>MLRETSPEGRSDLMKRRILLVIFILPVIIFTGCWDQRELNKIGIVTAMGIDKEGDEFIVTVEVIKPEPVRAGSSVSESNDRVTYTQGRGKSVFDAVRNITLKFDRKAFLSHNSIIIFGEDFAKDGIIKYLDLINRDQETRETSYLLVAEKAKSYEVMGINAGIEEIPGRYIQQLVENEVYNVSSLKMDLVGYLRDYYNVGKQPIIGKISILKKENLNDNGSKYELSVEGASIFNGGRLSGYLNADETECVNFIKGNIGNSIITFNNPEKVPSDGLSTSTPRVGGMPKSVGKDIKQQSVFEIEESKVKRDVEIVDGKILMKVNIKIRGNLAEESGDIDISKREVIEAVEEACSKQLQEDLKKNFETIQRKYKLDVFGFGQLFHIRYPDEWKNVKDNWAQVFSESDCKIEVETHIHTTNLTNTPTGKEKGK</sequence>
<evidence type="ECO:0000256" key="6">
    <source>
        <dbReference type="ARBA" id="ARBA00023139"/>
    </source>
</evidence>
<keyword evidence="7" id="KW-0449">Lipoprotein</keyword>
<dbReference type="InterPro" id="IPR057336">
    <property type="entry name" value="GerAC_N"/>
</dbReference>
<comment type="similarity">
    <text evidence="2">Belongs to the GerABKC lipoprotein family.</text>
</comment>
<evidence type="ECO:0000313" key="11">
    <source>
        <dbReference type="Proteomes" id="UP000287969"/>
    </source>
</evidence>
<dbReference type="Pfam" id="PF25198">
    <property type="entry name" value="Spore_GerAC_N"/>
    <property type="match status" value="1"/>
</dbReference>
<dbReference type="KEGG" id="spoa:EQM13_06620"/>
<dbReference type="InterPro" id="IPR038501">
    <property type="entry name" value="Spore_GerAC_C_sf"/>
</dbReference>
<dbReference type="PROSITE" id="PS51257">
    <property type="entry name" value="PROKAR_LIPOPROTEIN"/>
    <property type="match status" value="1"/>
</dbReference>
<proteinExistence type="inferred from homology"/>
<evidence type="ECO:0000313" key="10">
    <source>
        <dbReference type="EMBL" id="QAT61287.1"/>
    </source>
</evidence>
<protein>
    <submittedName>
        <fullName evidence="10">Ger(X)C family spore germination protein</fullName>
    </submittedName>
</protein>
<gene>
    <name evidence="10" type="ORF">EQM13_06620</name>
</gene>
<evidence type="ECO:0000256" key="4">
    <source>
        <dbReference type="ARBA" id="ARBA00022729"/>
    </source>
</evidence>
<dbReference type="InterPro" id="IPR046953">
    <property type="entry name" value="Spore_GerAC-like_C"/>
</dbReference>
<dbReference type="PANTHER" id="PTHR35789">
    <property type="entry name" value="SPORE GERMINATION PROTEIN B3"/>
    <property type="match status" value="1"/>
</dbReference>
<dbReference type="EMBL" id="CP035282">
    <property type="protein sequence ID" value="QAT61287.1"/>
    <property type="molecule type" value="Genomic_DNA"/>
</dbReference>
<keyword evidence="4" id="KW-0732">Signal</keyword>
<comment type="subcellular location">
    <subcellularLocation>
        <location evidence="1">Membrane</location>
        <topology evidence="1">Lipid-anchor</topology>
    </subcellularLocation>
</comment>
<feature type="domain" description="Spore germination GerAC-like C-terminal" evidence="8">
    <location>
        <begin position="228"/>
        <end position="416"/>
    </location>
</feature>
<dbReference type="GO" id="GO:0009847">
    <property type="term" value="P:spore germination"/>
    <property type="evidence" value="ECO:0007669"/>
    <property type="project" value="InterPro"/>
</dbReference>
<feature type="domain" description="Spore germination protein N-terminal" evidence="9">
    <location>
        <begin position="35"/>
        <end position="209"/>
    </location>
</feature>
<reference evidence="11" key="1">
    <citation type="submission" date="2019-01" db="EMBL/GenBank/DDBJ databases">
        <title>Draft genomes of a novel of Sporanaerobacter strains.</title>
        <authorList>
            <person name="Ma S."/>
        </authorList>
    </citation>
    <scope>NUCLEOTIDE SEQUENCE [LARGE SCALE GENOMIC DNA]</scope>
    <source>
        <strain evidence="11">NJN-17</strain>
    </source>
</reference>
<dbReference type="NCBIfam" id="TIGR02887">
    <property type="entry name" value="spore_ger_x_C"/>
    <property type="match status" value="1"/>
</dbReference>
<dbReference type="InterPro" id="IPR008844">
    <property type="entry name" value="Spore_GerAC-like"/>
</dbReference>
<accession>A0A410QBF3</accession>
<evidence type="ECO:0000256" key="5">
    <source>
        <dbReference type="ARBA" id="ARBA00023136"/>
    </source>
</evidence>
<evidence type="ECO:0000259" key="9">
    <source>
        <dbReference type="Pfam" id="PF25198"/>
    </source>
</evidence>